<dbReference type="PROSITE" id="PS00478">
    <property type="entry name" value="LIM_DOMAIN_1"/>
    <property type="match status" value="2"/>
</dbReference>
<keyword evidence="9" id="KW-1185">Reference proteome</keyword>
<feature type="domain" description="LIM zinc-binding" evidence="7">
    <location>
        <begin position="447"/>
        <end position="514"/>
    </location>
</feature>
<accession>A0A815FPF3</accession>
<evidence type="ECO:0000259" key="7">
    <source>
        <dbReference type="PROSITE" id="PS50023"/>
    </source>
</evidence>
<feature type="region of interest" description="Disordered" evidence="6">
    <location>
        <begin position="179"/>
        <end position="201"/>
    </location>
</feature>
<evidence type="ECO:0000313" key="9">
    <source>
        <dbReference type="Proteomes" id="UP000663870"/>
    </source>
</evidence>
<dbReference type="Gene3D" id="2.10.110.10">
    <property type="entry name" value="Cysteine Rich Protein"/>
    <property type="match status" value="3"/>
</dbReference>
<dbReference type="GO" id="GO:0001725">
    <property type="term" value="C:stress fiber"/>
    <property type="evidence" value="ECO:0007669"/>
    <property type="project" value="TreeGrafter"/>
</dbReference>
<dbReference type="SMART" id="SM00132">
    <property type="entry name" value="LIM"/>
    <property type="match status" value="3"/>
</dbReference>
<evidence type="ECO:0000256" key="3">
    <source>
        <dbReference type="ARBA" id="ARBA00022833"/>
    </source>
</evidence>
<protein>
    <recommendedName>
        <fullName evidence="7">LIM zinc-binding domain-containing protein</fullName>
    </recommendedName>
</protein>
<dbReference type="AlphaFoldDB" id="A0A815FPF3"/>
<dbReference type="SUPFAM" id="SSF57716">
    <property type="entry name" value="Glucocorticoid receptor-like (DNA-binding domain)"/>
    <property type="match status" value="3"/>
</dbReference>
<sequence>MSSSPLSSKEIFTQNQEERSDRPKLILTPIMNFDHHSPGQLSSSTTRIIVPRPFYRSQMTPDPFDYSNNNRQLSDHQQYLQNRLQRRFSTNQINDSSLSNSYLSEQERSSPTISMHPNSYKQYRSIPNNNRALISVSSTKSPLITIASGGLPSRSEIRVSSSPTTNKSTLREIRISRPDSPSISINRTGTNQPITFTNNSNDGMITNGSGGGGGAFHISVEPPTNTIQHDRQRQTSPSFHQIETRRDSGDNPYKSNIVANRFKSSIAYTSPNNNTFDRPSTISANLPPISLPIHHEHLIKKEQSEVDHLTSLLMKSMNSSNQPNFFGMCARCNDEIVGEENGLIAMDRMYHVPCFTCTMCGCRLRGMHFYSMENKPYCESCYVNSLEKCVACALPITDRILRATGKPYHAQCFSCMTCQKSLDGIPFTVDATMQIHCIDCFHEKFAPRCYVCHRPILPQPGQEETIRIIAFDRSYHIDCYRCENCNIQFTTEEGCYPIDDHVLCLQCNRKYSTTMFGHS</sequence>
<dbReference type="EMBL" id="CAJNOL010001270">
    <property type="protein sequence ID" value="CAF1326201.1"/>
    <property type="molecule type" value="Genomic_DNA"/>
</dbReference>
<dbReference type="InterPro" id="IPR001781">
    <property type="entry name" value="Znf_LIM"/>
</dbReference>
<keyword evidence="3 5" id="KW-0862">Zinc</keyword>
<evidence type="ECO:0000256" key="1">
    <source>
        <dbReference type="ARBA" id="ARBA00022723"/>
    </source>
</evidence>
<feature type="domain" description="LIM zinc-binding" evidence="7">
    <location>
        <begin position="327"/>
        <end position="388"/>
    </location>
</feature>
<dbReference type="GO" id="GO:0046872">
    <property type="term" value="F:metal ion binding"/>
    <property type="evidence" value="ECO:0007669"/>
    <property type="project" value="UniProtKB-KW"/>
</dbReference>
<dbReference type="Proteomes" id="UP000663870">
    <property type="component" value="Unassembled WGS sequence"/>
</dbReference>
<gene>
    <name evidence="8" type="ORF">JXQ802_LOCUS30814</name>
</gene>
<feature type="region of interest" description="Disordered" evidence="6">
    <location>
        <begin position="90"/>
        <end position="119"/>
    </location>
</feature>
<dbReference type="CDD" id="cd09350">
    <property type="entry name" value="LIM1_TRIP6"/>
    <property type="match status" value="1"/>
</dbReference>
<evidence type="ECO:0000256" key="4">
    <source>
        <dbReference type="ARBA" id="ARBA00023038"/>
    </source>
</evidence>
<dbReference type="GO" id="GO:0005925">
    <property type="term" value="C:focal adhesion"/>
    <property type="evidence" value="ECO:0007669"/>
    <property type="project" value="TreeGrafter"/>
</dbReference>
<dbReference type="PANTHER" id="PTHR24207:SF2">
    <property type="entry name" value="ZYX102 PROTEIN"/>
    <property type="match status" value="1"/>
</dbReference>
<dbReference type="FunFam" id="2.10.110.10:FF:000047">
    <property type="entry name" value="lipoma-preferred partner isoform X1"/>
    <property type="match status" value="1"/>
</dbReference>
<feature type="compositionally biased region" description="Polar residues" evidence="6">
    <location>
        <begin position="188"/>
        <end position="201"/>
    </location>
</feature>
<dbReference type="GO" id="GO:0098609">
    <property type="term" value="P:cell-cell adhesion"/>
    <property type="evidence" value="ECO:0007669"/>
    <property type="project" value="TreeGrafter"/>
</dbReference>
<keyword evidence="1 5" id="KW-0479">Metal-binding</keyword>
<comment type="caution">
    <text evidence="8">The sequence shown here is derived from an EMBL/GenBank/DDBJ whole genome shotgun (WGS) entry which is preliminary data.</text>
</comment>
<keyword evidence="2" id="KW-0677">Repeat</keyword>
<dbReference type="Pfam" id="PF00412">
    <property type="entry name" value="LIM"/>
    <property type="match status" value="3"/>
</dbReference>
<dbReference type="FunFam" id="2.10.110.10:FF:000057">
    <property type="entry name" value="Zyxin"/>
    <property type="match status" value="1"/>
</dbReference>
<dbReference type="PANTHER" id="PTHR24207">
    <property type="entry name" value="ZYX102 PROTEIN"/>
    <property type="match status" value="1"/>
</dbReference>
<keyword evidence="4 5" id="KW-0440">LIM domain</keyword>
<evidence type="ECO:0000256" key="2">
    <source>
        <dbReference type="ARBA" id="ARBA00022737"/>
    </source>
</evidence>
<evidence type="ECO:0000256" key="5">
    <source>
        <dbReference type="PROSITE-ProRule" id="PRU00125"/>
    </source>
</evidence>
<feature type="region of interest" description="Disordered" evidence="6">
    <location>
        <begin position="225"/>
        <end position="255"/>
    </location>
</feature>
<proteinExistence type="predicted"/>
<feature type="compositionally biased region" description="Polar residues" evidence="6">
    <location>
        <begin position="1"/>
        <end position="15"/>
    </location>
</feature>
<evidence type="ECO:0000256" key="6">
    <source>
        <dbReference type="SAM" id="MobiDB-lite"/>
    </source>
</evidence>
<organism evidence="8 9">
    <name type="scientific">Rotaria sordida</name>
    <dbReference type="NCBI Taxonomy" id="392033"/>
    <lineage>
        <taxon>Eukaryota</taxon>
        <taxon>Metazoa</taxon>
        <taxon>Spiralia</taxon>
        <taxon>Gnathifera</taxon>
        <taxon>Rotifera</taxon>
        <taxon>Eurotatoria</taxon>
        <taxon>Bdelloidea</taxon>
        <taxon>Philodinida</taxon>
        <taxon>Philodinidae</taxon>
        <taxon>Rotaria</taxon>
    </lineage>
</organism>
<reference evidence="8" key="1">
    <citation type="submission" date="2021-02" db="EMBL/GenBank/DDBJ databases">
        <authorList>
            <person name="Nowell W R."/>
        </authorList>
    </citation>
    <scope>NUCLEOTIDE SEQUENCE</scope>
</reference>
<dbReference type="PROSITE" id="PS50023">
    <property type="entry name" value="LIM_DOMAIN_2"/>
    <property type="match status" value="2"/>
</dbReference>
<name>A0A815FPF3_9BILA</name>
<evidence type="ECO:0000313" key="8">
    <source>
        <dbReference type="EMBL" id="CAF1326201.1"/>
    </source>
</evidence>
<feature type="region of interest" description="Disordered" evidence="6">
    <location>
        <begin position="1"/>
        <end position="23"/>
    </location>
</feature>